<gene>
    <name evidence="3" type="ORF">G8759_15730</name>
</gene>
<evidence type="ECO:0000256" key="1">
    <source>
        <dbReference type="SAM" id="Phobius"/>
    </source>
</evidence>
<dbReference type="Proteomes" id="UP000501802">
    <property type="component" value="Chromosome"/>
</dbReference>
<organism evidence="3 4">
    <name type="scientific">Spirosoma aureum</name>
    <dbReference type="NCBI Taxonomy" id="2692134"/>
    <lineage>
        <taxon>Bacteria</taxon>
        <taxon>Pseudomonadati</taxon>
        <taxon>Bacteroidota</taxon>
        <taxon>Cytophagia</taxon>
        <taxon>Cytophagales</taxon>
        <taxon>Cytophagaceae</taxon>
        <taxon>Spirosoma</taxon>
    </lineage>
</organism>
<dbReference type="InterPro" id="IPR058514">
    <property type="entry name" value="DUF8201"/>
</dbReference>
<feature type="transmembrane region" description="Helical" evidence="1">
    <location>
        <begin position="143"/>
        <end position="162"/>
    </location>
</feature>
<feature type="transmembrane region" description="Helical" evidence="1">
    <location>
        <begin position="94"/>
        <end position="112"/>
    </location>
</feature>
<feature type="transmembrane region" description="Helical" evidence="1">
    <location>
        <begin position="386"/>
        <end position="404"/>
    </location>
</feature>
<feature type="domain" description="DUF8201" evidence="2">
    <location>
        <begin position="1"/>
        <end position="440"/>
    </location>
</feature>
<feature type="transmembrane region" description="Helical" evidence="1">
    <location>
        <begin position="460"/>
        <end position="479"/>
    </location>
</feature>
<dbReference type="EMBL" id="CP050063">
    <property type="protein sequence ID" value="QIP13957.1"/>
    <property type="molecule type" value="Genomic_DNA"/>
</dbReference>
<feature type="transmembrane region" description="Helical" evidence="1">
    <location>
        <begin position="434"/>
        <end position="453"/>
    </location>
</feature>
<feature type="transmembrane region" description="Helical" evidence="1">
    <location>
        <begin position="43"/>
        <end position="74"/>
    </location>
</feature>
<reference evidence="3 4" key="1">
    <citation type="submission" date="2020-03" db="EMBL/GenBank/DDBJ databases">
        <authorList>
            <person name="Kim M.K."/>
        </authorList>
    </citation>
    <scope>NUCLEOTIDE SEQUENCE [LARGE SCALE GENOMIC DNA]</scope>
    <source>
        <strain evidence="3 4">BT328</strain>
    </source>
</reference>
<evidence type="ECO:0000313" key="3">
    <source>
        <dbReference type="EMBL" id="QIP13957.1"/>
    </source>
</evidence>
<accession>A0A6G9ANC0</accession>
<keyword evidence="1" id="KW-0472">Membrane</keyword>
<keyword evidence="1" id="KW-0812">Transmembrane</keyword>
<feature type="transmembrane region" description="Helical" evidence="1">
    <location>
        <begin position="221"/>
        <end position="238"/>
    </location>
</feature>
<evidence type="ECO:0000259" key="2">
    <source>
        <dbReference type="Pfam" id="PF26626"/>
    </source>
</evidence>
<sequence>MLILLLLWALLYILLLVLGEVIVLVLQRHWPGTVSPTETVLVGLIGVISVLQFVSIFFPTNFWFVAGLALLVIFINWQLANRPIRGAMTNFHKLVRQPVCWILVIVVLFYAIERPANPDSGTYHLPTIRYVERYAAIPGLGNLFSRLAFNSSFFVIGAAFGFTDLANQTLFPLNGFLLLLFGGYSIGQLQRLNLSPVLRNLQLSIVCLTLFFLIRQVNAPGTDVWATLLTLFVFLVWLDDTRNSNRFRAFLLVALVFTCLTVKLATLPILLLLPFVAYEHRHWLRWKHGIWVMILACLLIGPWLARNVILSGYLIFPFTELDLVSVDWKLAKNAVRFEQDFVTFWARFHLPETKFDPEKLTWPFARWVSWWWTHWWFWYNWPNRPTFIMAVVSPLLMASQYIYGHERLRRLLPAYIVALAGFLFWFLKAPEFRFGYAFIWIAALLPIHNLHLLQRPLPTRIATGLVGLTLIGLFVFAAVRRGNHNLNSLVDLLLIPAKLSHINSEAQTTYYDFHRTRSGLAVVVPRAPCEACLDIEQPCTPFFSDDLQLRGKTIAEGFRLTHPTIDTLAHNSIQLPPK</sequence>
<keyword evidence="1" id="KW-1133">Transmembrane helix</keyword>
<feature type="transmembrane region" description="Helical" evidence="1">
    <location>
        <begin position="250"/>
        <end position="278"/>
    </location>
</feature>
<dbReference type="NCBIfam" id="NF047510">
    <property type="entry name" value="LIC_10190_fam"/>
    <property type="match status" value="1"/>
</dbReference>
<protein>
    <recommendedName>
        <fullName evidence="2">DUF8201 domain-containing protein</fullName>
    </recommendedName>
</protein>
<dbReference type="InterPro" id="IPR058065">
    <property type="entry name" value="LIC_10190-like"/>
</dbReference>
<keyword evidence="4" id="KW-1185">Reference proteome</keyword>
<proteinExistence type="predicted"/>
<dbReference type="RefSeq" id="WP_167209543.1">
    <property type="nucleotide sequence ID" value="NZ_CP050063.1"/>
</dbReference>
<dbReference type="Pfam" id="PF26626">
    <property type="entry name" value="DUF8201"/>
    <property type="match status" value="1"/>
</dbReference>
<evidence type="ECO:0000313" key="4">
    <source>
        <dbReference type="Proteomes" id="UP000501802"/>
    </source>
</evidence>
<feature type="transmembrane region" description="Helical" evidence="1">
    <location>
        <begin position="169"/>
        <end position="186"/>
    </location>
</feature>
<name>A0A6G9ANC0_9BACT</name>
<feature type="transmembrane region" description="Helical" evidence="1">
    <location>
        <begin position="290"/>
        <end position="316"/>
    </location>
</feature>
<dbReference type="KEGG" id="spib:G8759_15730"/>
<dbReference type="AlphaFoldDB" id="A0A6G9ANC0"/>
<feature type="transmembrane region" description="Helical" evidence="1">
    <location>
        <begin position="411"/>
        <end position="428"/>
    </location>
</feature>